<sequence length="288" mass="32922">MVRYTALELTLPRRITTQLEILAPFSSHPPLAIKAPPAWQPGNVFAFNQSFPGQIAISKSHNARNSTRLSPGTPAFTPTNLAERGKPAVTRHSRRLPDIYFTNNSSPRHLQLSSLIDSFKRSSQFQQLRRRCEACQFSLLDLTFPPGKYSPLWFFFTKPPLLRPYTLRLFTLRLCSPCPFTLRLFIFYLFTPRLFVLPLPYFVFALISSHLVSSHLVSSHLVFSHFGSFQFVSSQFVSSYFVASLTHRFSPFAFRPIHASSLSRHLFIKSLYSSLFTPVTKASQAQFH</sequence>
<evidence type="ECO:0000313" key="3">
    <source>
        <dbReference type="Proteomes" id="UP000020467"/>
    </source>
</evidence>
<dbReference type="Proteomes" id="UP000020467">
    <property type="component" value="Unassembled WGS sequence"/>
</dbReference>
<comment type="caution">
    <text evidence="2">The sequence shown here is derived from an EMBL/GenBank/DDBJ whole genome shotgun (WGS) entry which is preliminary data.</text>
</comment>
<evidence type="ECO:0000256" key="1">
    <source>
        <dbReference type="SAM" id="MobiDB-lite"/>
    </source>
</evidence>
<organism evidence="2 3">
    <name type="scientific">Colletotrichum fioriniae PJ7</name>
    <dbReference type="NCBI Taxonomy" id="1445577"/>
    <lineage>
        <taxon>Eukaryota</taxon>
        <taxon>Fungi</taxon>
        <taxon>Dikarya</taxon>
        <taxon>Ascomycota</taxon>
        <taxon>Pezizomycotina</taxon>
        <taxon>Sordariomycetes</taxon>
        <taxon>Hypocreomycetidae</taxon>
        <taxon>Glomerellales</taxon>
        <taxon>Glomerellaceae</taxon>
        <taxon>Colletotrichum</taxon>
        <taxon>Colletotrichum acutatum species complex</taxon>
    </lineage>
</organism>
<protein>
    <submittedName>
        <fullName evidence="2">Uncharacterized protein</fullName>
    </submittedName>
</protein>
<evidence type="ECO:0000313" key="2">
    <source>
        <dbReference type="EMBL" id="EXF75556.1"/>
    </source>
</evidence>
<proteinExistence type="predicted"/>
<keyword evidence="3" id="KW-1185">Reference proteome</keyword>
<feature type="region of interest" description="Disordered" evidence="1">
    <location>
        <begin position="61"/>
        <end position="87"/>
    </location>
</feature>
<dbReference type="KEGG" id="cfj:CFIO01_06292"/>
<dbReference type="HOGENOM" id="CLU_966459_0_0_1"/>
<gene>
    <name evidence="2" type="ORF">CFIO01_06292</name>
</gene>
<dbReference type="AlphaFoldDB" id="A0A010R5S1"/>
<dbReference type="EMBL" id="JARH01000897">
    <property type="protein sequence ID" value="EXF75556.1"/>
    <property type="molecule type" value="Genomic_DNA"/>
</dbReference>
<name>A0A010R5S1_9PEZI</name>
<reference evidence="2 3" key="1">
    <citation type="submission" date="2014-02" db="EMBL/GenBank/DDBJ databases">
        <title>The genome sequence of Colletotrichum fioriniae PJ7.</title>
        <authorList>
            <person name="Baroncelli R."/>
            <person name="Thon M.R."/>
        </authorList>
    </citation>
    <scope>NUCLEOTIDE SEQUENCE [LARGE SCALE GENOMIC DNA]</scope>
    <source>
        <strain evidence="2 3">PJ7</strain>
    </source>
</reference>
<accession>A0A010R5S1</accession>
<feature type="compositionally biased region" description="Polar residues" evidence="1">
    <location>
        <begin position="61"/>
        <end position="80"/>
    </location>
</feature>